<proteinExistence type="predicted"/>
<evidence type="ECO:0000313" key="10">
    <source>
        <dbReference type="Proteomes" id="UP001324634"/>
    </source>
</evidence>
<evidence type="ECO:0000256" key="3">
    <source>
        <dbReference type="ARBA" id="ARBA00022729"/>
    </source>
</evidence>
<dbReference type="EMBL" id="CP139487">
    <property type="protein sequence ID" value="WPU65433.1"/>
    <property type="molecule type" value="Genomic_DNA"/>
</dbReference>
<dbReference type="GO" id="GO:0030288">
    <property type="term" value="C:outer membrane-bounded periplasmic space"/>
    <property type="evidence" value="ECO:0007669"/>
    <property type="project" value="InterPro"/>
</dbReference>
<evidence type="ECO:0000256" key="2">
    <source>
        <dbReference type="ARBA" id="ARBA00022723"/>
    </source>
</evidence>
<keyword evidence="10" id="KW-1185">Reference proteome</keyword>
<evidence type="ECO:0000313" key="9">
    <source>
        <dbReference type="EMBL" id="WPU65433.1"/>
    </source>
</evidence>
<dbReference type="KEGG" id="psti:SOO65_01595"/>
<dbReference type="AlphaFoldDB" id="A0AAX4HQN8"/>
<evidence type="ECO:0000256" key="7">
    <source>
        <dbReference type="ARBA" id="ARBA00023049"/>
    </source>
</evidence>
<organism evidence="9 10">
    <name type="scientific">Peredibacter starrii</name>
    <dbReference type="NCBI Taxonomy" id="28202"/>
    <lineage>
        <taxon>Bacteria</taxon>
        <taxon>Pseudomonadati</taxon>
        <taxon>Bdellovibrionota</taxon>
        <taxon>Bacteriovoracia</taxon>
        <taxon>Bacteriovoracales</taxon>
        <taxon>Bacteriovoracaceae</taxon>
        <taxon>Peredibacter</taxon>
    </lineage>
</organism>
<dbReference type="InterPro" id="IPR005073">
    <property type="entry name" value="Peptidase_M74"/>
</dbReference>
<dbReference type="GO" id="GO:0008237">
    <property type="term" value="F:metallopeptidase activity"/>
    <property type="evidence" value="ECO:0007669"/>
    <property type="project" value="UniProtKB-KW"/>
</dbReference>
<dbReference type="SUPFAM" id="SSF55166">
    <property type="entry name" value="Hedgehog/DD-peptidase"/>
    <property type="match status" value="1"/>
</dbReference>
<dbReference type="GO" id="GO:0006508">
    <property type="term" value="P:proteolysis"/>
    <property type="evidence" value="ECO:0007669"/>
    <property type="project" value="UniProtKB-KW"/>
</dbReference>
<evidence type="ECO:0000256" key="8">
    <source>
        <dbReference type="SAM" id="SignalP"/>
    </source>
</evidence>
<keyword evidence="6" id="KW-0862">Zinc</keyword>
<evidence type="ECO:0000256" key="1">
    <source>
        <dbReference type="ARBA" id="ARBA00022670"/>
    </source>
</evidence>
<evidence type="ECO:0000256" key="5">
    <source>
        <dbReference type="ARBA" id="ARBA00022801"/>
    </source>
</evidence>
<evidence type="ECO:0000256" key="4">
    <source>
        <dbReference type="ARBA" id="ARBA00022764"/>
    </source>
</evidence>
<keyword evidence="4" id="KW-0574">Periplasm</keyword>
<dbReference type="Pfam" id="PF03411">
    <property type="entry name" value="Peptidase_M74"/>
    <property type="match status" value="1"/>
</dbReference>
<accession>A0AAX4HQN8</accession>
<dbReference type="GO" id="GO:0004252">
    <property type="term" value="F:serine-type endopeptidase activity"/>
    <property type="evidence" value="ECO:0007669"/>
    <property type="project" value="InterPro"/>
</dbReference>
<protein>
    <submittedName>
        <fullName evidence="9">Penicillin-insensitive murein endopeptidase</fullName>
    </submittedName>
</protein>
<feature type="signal peptide" evidence="8">
    <location>
        <begin position="1"/>
        <end position="16"/>
    </location>
</feature>
<keyword evidence="2" id="KW-0479">Metal-binding</keyword>
<dbReference type="GO" id="GO:0046872">
    <property type="term" value="F:metal ion binding"/>
    <property type="evidence" value="ECO:0007669"/>
    <property type="project" value="UniProtKB-KW"/>
</dbReference>
<keyword evidence="7" id="KW-0482">Metalloprotease</keyword>
<evidence type="ECO:0000256" key="6">
    <source>
        <dbReference type="ARBA" id="ARBA00022833"/>
    </source>
</evidence>
<keyword evidence="3 8" id="KW-0732">Signal</keyword>
<keyword evidence="1" id="KW-0645">Protease</keyword>
<feature type="chain" id="PRO_5043433088" evidence="8">
    <location>
        <begin position="17"/>
        <end position="229"/>
    </location>
</feature>
<sequence length="229" mass="26480">MFKVFICLCFISTAFAQRLPSPQGFYSKGTILFAQQLPLEGEGFMRLFVHRDRGFGSLEMLNLIKRAALEMNLRYPMRDRMQLGDIAQMKGGQISRHNSHQNGLDADIAYFRVNGMEQLPDVFDGFNEDMVINGKISENFDFERNWELMKTLHRYGKVQRIFVDEVVKREVCHHAISIGEHDEHVEVLRSLRPFDNHKHHMHVRIRCPDTAKKCVAQEETPAGSGCELL</sequence>
<keyword evidence="5" id="KW-0378">Hydrolase</keyword>
<gene>
    <name evidence="9" type="ORF">SOO65_01595</name>
</gene>
<name>A0AAX4HQN8_9BACT</name>
<reference evidence="9 10" key="1">
    <citation type="submission" date="2023-11" db="EMBL/GenBank/DDBJ databases">
        <title>Peredibacter starrii A3.12.</title>
        <authorList>
            <person name="Mitchell R.J."/>
        </authorList>
    </citation>
    <scope>NUCLEOTIDE SEQUENCE [LARGE SCALE GENOMIC DNA]</scope>
    <source>
        <strain evidence="9 10">A3.12</strain>
    </source>
</reference>
<dbReference type="InterPro" id="IPR009045">
    <property type="entry name" value="Zn_M74/Hedgehog-like"/>
</dbReference>
<dbReference type="Gene3D" id="3.30.1380.10">
    <property type="match status" value="1"/>
</dbReference>
<dbReference type="Proteomes" id="UP001324634">
    <property type="component" value="Chromosome"/>
</dbReference>
<dbReference type="RefSeq" id="WP_321395883.1">
    <property type="nucleotide sequence ID" value="NZ_CP139487.1"/>
</dbReference>